<protein>
    <submittedName>
        <fullName evidence="2">Uncharacterized protein</fullName>
    </submittedName>
</protein>
<dbReference type="EMBL" id="PVZC01000001">
    <property type="protein sequence ID" value="PRY02727.1"/>
    <property type="molecule type" value="Genomic_DNA"/>
</dbReference>
<sequence>MAERLWRADGGGDAPGGRFDDTQPAKGMDSVVSEADLARLRALLADSTDEDYRCAPDGPAAAPDDGLDEWSAAPRPVHPVAPERPAEPEEPAVPLGPVPASALHVDEDGHDAVRSLAERLGVADAAEALLARTDLPVRAAVADYLAVAGSERLAGSEGRRNDVLRDLLRSFGGDHGHAVGAAAEVWAAHRLLAEDRLAPGSRLALDARKGERIALGSGTLVDTGTVPQADLVYRTADGVVHLDEVKYAAQTLADKLRKEPQQLERMLNWRAGDADHRHCGVWIRTDHRWTGLFSQVIRNGLKMPAIEVLIRNAVPVRVGERELRTDHLAALRDAVKRAFDDPANAVAGKSGEWFNQYVPDLDAARTFLRPYGADFL</sequence>
<name>A0A2T0QFL9_9ACTN</name>
<feature type="region of interest" description="Disordered" evidence="1">
    <location>
        <begin position="1"/>
        <end position="29"/>
    </location>
</feature>
<comment type="caution">
    <text evidence="2">The sequence shown here is derived from an EMBL/GenBank/DDBJ whole genome shotgun (WGS) entry which is preliminary data.</text>
</comment>
<dbReference type="Proteomes" id="UP000237846">
    <property type="component" value="Unassembled WGS sequence"/>
</dbReference>
<accession>A0A2T0QFL9</accession>
<feature type="compositionally biased region" description="Low complexity" evidence="1">
    <location>
        <begin position="55"/>
        <end position="64"/>
    </location>
</feature>
<reference evidence="2 3" key="1">
    <citation type="submission" date="2018-03" db="EMBL/GenBank/DDBJ databases">
        <title>Genomic Encyclopedia of Archaeal and Bacterial Type Strains, Phase II (KMG-II): from individual species to whole genera.</title>
        <authorList>
            <person name="Goeker M."/>
        </authorList>
    </citation>
    <scope>NUCLEOTIDE SEQUENCE [LARGE SCALE GENOMIC DNA]</scope>
    <source>
        <strain evidence="2 3">DSM 45601</strain>
    </source>
</reference>
<evidence type="ECO:0000313" key="2">
    <source>
        <dbReference type="EMBL" id="PRY02727.1"/>
    </source>
</evidence>
<evidence type="ECO:0000256" key="1">
    <source>
        <dbReference type="SAM" id="MobiDB-lite"/>
    </source>
</evidence>
<proteinExistence type="predicted"/>
<dbReference type="RefSeq" id="WP_106240825.1">
    <property type="nucleotide sequence ID" value="NZ_PVZC01000001.1"/>
</dbReference>
<dbReference type="OrthoDB" id="7057664at2"/>
<evidence type="ECO:0000313" key="3">
    <source>
        <dbReference type="Proteomes" id="UP000237846"/>
    </source>
</evidence>
<feature type="region of interest" description="Disordered" evidence="1">
    <location>
        <begin position="48"/>
        <end position="94"/>
    </location>
</feature>
<keyword evidence="3" id="KW-1185">Reference proteome</keyword>
<dbReference type="AlphaFoldDB" id="A0A2T0QFL9"/>
<organism evidence="2 3">
    <name type="scientific">Allonocardiopsis opalescens</name>
    <dbReference type="NCBI Taxonomy" id="1144618"/>
    <lineage>
        <taxon>Bacteria</taxon>
        <taxon>Bacillati</taxon>
        <taxon>Actinomycetota</taxon>
        <taxon>Actinomycetes</taxon>
        <taxon>Streptosporangiales</taxon>
        <taxon>Allonocardiopsis</taxon>
    </lineage>
</organism>
<gene>
    <name evidence="2" type="ORF">CLV72_1011330</name>
</gene>